<dbReference type="InterPro" id="IPR053866">
    <property type="entry name" value="PhyR_sigma2"/>
</dbReference>
<dbReference type="InterPro" id="IPR013324">
    <property type="entry name" value="RNA_pol_sigma_r3/r4-like"/>
</dbReference>
<evidence type="ECO:0000313" key="4">
    <source>
        <dbReference type="Proteomes" id="UP001626536"/>
    </source>
</evidence>
<dbReference type="Pfam" id="PF08281">
    <property type="entry name" value="Sigma70_r4_2"/>
    <property type="match status" value="1"/>
</dbReference>
<dbReference type="SUPFAM" id="SSF88659">
    <property type="entry name" value="Sigma3 and sigma4 domains of RNA polymerase sigma factors"/>
    <property type="match status" value="1"/>
</dbReference>
<proteinExistence type="predicted"/>
<feature type="domain" description="RNA polymerase sigma factor 70 region 4 type 2" evidence="1">
    <location>
        <begin position="106"/>
        <end position="158"/>
    </location>
</feature>
<dbReference type="RefSeq" id="WP_407338533.1">
    <property type="nucleotide sequence ID" value="NZ_CP136862.1"/>
</dbReference>
<dbReference type="InterPro" id="IPR013249">
    <property type="entry name" value="RNA_pol_sigma70_r4_t2"/>
</dbReference>
<dbReference type="Gene3D" id="1.10.1740.10">
    <property type="match status" value="1"/>
</dbReference>
<accession>A0ABZ0HRN9</accession>
<organism evidence="3 4">
    <name type="scientific">Methylocapsa polymorpha</name>
    <dbReference type="NCBI Taxonomy" id="3080828"/>
    <lineage>
        <taxon>Bacteria</taxon>
        <taxon>Pseudomonadati</taxon>
        <taxon>Pseudomonadota</taxon>
        <taxon>Alphaproteobacteria</taxon>
        <taxon>Hyphomicrobiales</taxon>
        <taxon>Beijerinckiaceae</taxon>
        <taxon>Methylocapsa</taxon>
    </lineage>
</organism>
<feature type="domain" description="PhyR sigma2" evidence="2">
    <location>
        <begin position="12"/>
        <end position="47"/>
    </location>
</feature>
<evidence type="ECO:0000259" key="2">
    <source>
        <dbReference type="Pfam" id="PF22029"/>
    </source>
</evidence>
<keyword evidence="4" id="KW-1185">Reference proteome</keyword>
<name>A0ABZ0HRN9_9HYPH</name>
<dbReference type="Proteomes" id="UP001626536">
    <property type="component" value="Chromosome"/>
</dbReference>
<dbReference type="Gene3D" id="1.10.10.10">
    <property type="entry name" value="Winged helix-like DNA-binding domain superfamily/Winged helix DNA-binding domain"/>
    <property type="match status" value="1"/>
</dbReference>
<dbReference type="EMBL" id="CP136862">
    <property type="protein sequence ID" value="WOJ89089.1"/>
    <property type="molecule type" value="Genomic_DNA"/>
</dbReference>
<dbReference type="InterPro" id="IPR036388">
    <property type="entry name" value="WH-like_DNA-bd_sf"/>
</dbReference>
<protein>
    <submittedName>
        <fullName evidence="3">Sigma factor-like helix-turn-helix DNA-binding protein</fullName>
    </submittedName>
</protein>
<evidence type="ECO:0000259" key="1">
    <source>
        <dbReference type="Pfam" id="PF08281"/>
    </source>
</evidence>
<dbReference type="Pfam" id="PF22029">
    <property type="entry name" value="PhyR_sigma2"/>
    <property type="match status" value="1"/>
</dbReference>
<reference evidence="3 4" key="1">
    <citation type="submission" date="2023-10" db="EMBL/GenBank/DDBJ databases">
        <title>Novel methanotroph of the genus Methylocapsa from a subarctic wetland.</title>
        <authorList>
            <person name="Belova S.E."/>
            <person name="Oshkin I.Y."/>
            <person name="Miroshnikov K."/>
            <person name="Dedysh S.N."/>
        </authorList>
    </citation>
    <scope>NUCLEOTIDE SEQUENCE [LARGE SCALE GENOMIC DNA]</scope>
    <source>
        <strain evidence="3 4">RX1</strain>
    </source>
</reference>
<gene>
    <name evidence="3" type="ORF">RZS28_14955</name>
</gene>
<evidence type="ECO:0000313" key="3">
    <source>
        <dbReference type="EMBL" id="WOJ89089.1"/>
    </source>
</evidence>
<sequence length="182" mass="19774">MNLRDDLNLSAPRLRRYARALVTGHPGPSEIADDLVHATLRRALEGGIPGRRADLNIHLYSFITDMHREALRTAKLGASAAVEKGSFYAGGPRTAEKMPNLCSARDRLSGALGGLKLEEREALLLVALEGLSYAQAARVLKISRPILLARLSRARAALGDILSIVTPPHKAKLRPAHLRLVK</sequence>